<dbReference type="EMBL" id="CP000245">
    <property type="protein sequence ID" value="AEG91169.1"/>
    <property type="molecule type" value="Genomic_DNA"/>
</dbReference>
<dbReference type="STRING" id="365046.Rta_01080"/>
<dbReference type="HOGENOM" id="CLU_2619516_0_0_4"/>
<gene>
    <name evidence="2" type="ordered locus">Rta_01080</name>
</gene>
<dbReference type="SUPFAM" id="SSF53474">
    <property type="entry name" value="alpha/beta-Hydrolases"/>
    <property type="match status" value="1"/>
</dbReference>
<name>F5Y382_RAMTT</name>
<reference evidence="2 3" key="2">
    <citation type="journal article" date="2011" name="PLoS ONE">
        <title>The Cyst-Dividing Bacterium Ramlibacter tataouinensis TTB310 Genome Reveals a Well-Stocked Toolbox for Adaptation to a Desert Environment.</title>
        <authorList>
            <person name="De Luca G."/>
            <person name="Barakat M."/>
            <person name="Ortet P."/>
            <person name="Fochesato S."/>
            <person name="Jourlin-Castelli C."/>
            <person name="Ansaldi M."/>
            <person name="Py B."/>
            <person name="Fichant G."/>
            <person name="Coutinho P.M."/>
            <person name="Voulhoux R."/>
            <person name="Bastien O."/>
            <person name="Marechal E."/>
            <person name="Henrissat B."/>
            <person name="Quentin Y."/>
            <person name="Noirot P."/>
            <person name="Filloux A."/>
            <person name="Mejean V."/>
            <person name="Dubow M.S."/>
            <person name="Barras F."/>
            <person name="Barbe V."/>
            <person name="Weissenbach J."/>
            <person name="Mihalcescu I."/>
            <person name="Vermeglio A."/>
            <person name="Achouak W."/>
            <person name="Heulin T."/>
        </authorList>
    </citation>
    <scope>NUCLEOTIDE SEQUENCE [LARGE SCALE GENOMIC DNA]</scope>
    <source>
        <strain evidence="3">ATCC BAA-407 / DSM 14655 / LMG 21543 / TTB310</strain>
    </source>
</reference>
<feature type="region of interest" description="Disordered" evidence="1">
    <location>
        <begin position="59"/>
        <end position="78"/>
    </location>
</feature>
<reference evidence="3" key="1">
    <citation type="submission" date="2006-01" db="EMBL/GenBank/DDBJ databases">
        <title>Genome of the cyst-dividing bacterium Ramlibacter tataouinensis.</title>
        <authorList>
            <person name="Barakat M."/>
            <person name="Ortet P."/>
            <person name="De Luca G."/>
            <person name="Jourlin-Castelli C."/>
            <person name="Ansaldi M."/>
            <person name="Py B."/>
            <person name="Fichant G."/>
            <person name="Coutinho P."/>
            <person name="Voulhoux R."/>
            <person name="Bastien O."/>
            <person name="Roy S."/>
            <person name="Marechal E."/>
            <person name="Henrissat B."/>
            <person name="Quentin Y."/>
            <person name="Noirot P."/>
            <person name="Filloux A."/>
            <person name="Mejean V."/>
            <person name="DuBow M."/>
            <person name="Barras F."/>
            <person name="Heulin T."/>
        </authorList>
    </citation>
    <scope>NUCLEOTIDE SEQUENCE [LARGE SCALE GENOMIC DNA]</scope>
    <source>
        <strain evidence="3">ATCC BAA-407 / DSM 14655 / LMG 21543 / TTB310</strain>
    </source>
</reference>
<protein>
    <submittedName>
        <fullName evidence="2">Esterase, Carbohydrate Esterase Family 1-like protein</fullName>
    </submittedName>
</protein>
<feature type="compositionally biased region" description="Low complexity" evidence="1">
    <location>
        <begin position="63"/>
        <end position="78"/>
    </location>
</feature>
<dbReference type="AlphaFoldDB" id="F5Y382"/>
<dbReference type="PANTHER" id="PTHR10061">
    <property type="entry name" value="S-FORMYLGLUTATHIONE HYDROLASE"/>
    <property type="match status" value="1"/>
</dbReference>
<dbReference type="PATRIC" id="fig|365046.3.peg.111"/>
<dbReference type="Gene3D" id="3.40.50.1820">
    <property type="entry name" value="alpha/beta hydrolase"/>
    <property type="match status" value="1"/>
</dbReference>
<keyword evidence="3" id="KW-1185">Reference proteome</keyword>
<evidence type="ECO:0000313" key="2">
    <source>
        <dbReference type="EMBL" id="AEG91169.1"/>
    </source>
</evidence>
<proteinExistence type="predicted"/>
<dbReference type="InterPro" id="IPR014186">
    <property type="entry name" value="S-formylglutathione_hydrol"/>
</dbReference>
<dbReference type="KEGG" id="rta:Rta_01080"/>
<dbReference type="GO" id="GO:0005829">
    <property type="term" value="C:cytosol"/>
    <property type="evidence" value="ECO:0007669"/>
    <property type="project" value="TreeGrafter"/>
</dbReference>
<dbReference type="eggNOG" id="COG0627">
    <property type="taxonomic scope" value="Bacteria"/>
</dbReference>
<dbReference type="InterPro" id="IPR029058">
    <property type="entry name" value="AB_hydrolase_fold"/>
</dbReference>
<dbReference type="Proteomes" id="UP000008385">
    <property type="component" value="Chromosome"/>
</dbReference>
<accession>F5Y382</accession>
<evidence type="ECO:0000313" key="3">
    <source>
        <dbReference type="Proteomes" id="UP000008385"/>
    </source>
</evidence>
<dbReference type="GO" id="GO:0046294">
    <property type="term" value="P:formaldehyde catabolic process"/>
    <property type="evidence" value="ECO:0007669"/>
    <property type="project" value="InterPro"/>
</dbReference>
<sequence>MELVSQHRCFDGEQRFYRHDSKEIGLPMRFAVYLPPAALAAGAKPVPALMFLAGLTCTEETSWSRPAPSATRPRPASR</sequence>
<organism evidence="2 3">
    <name type="scientific">Ramlibacter tataouinensis (strain ATCC BAA-407 / DSM 14655 / LMG 21543 / TTB310)</name>
    <dbReference type="NCBI Taxonomy" id="365046"/>
    <lineage>
        <taxon>Bacteria</taxon>
        <taxon>Pseudomonadati</taxon>
        <taxon>Pseudomonadota</taxon>
        <taxon>Betaproteobacteria</taxon>
        <taxon>Burkholderiales</taxon>
        <taxon>Comamonadaceae</taxon>
        <taxon>Ramlibacter</taxon>
    </lineage>
</organism>
<dbReference type="PANTHER" id="PTHR10061:SF0">
    <property type="entry name" value="S-FORMYLGLUTATHIONE HYDROLASE"/>
    <property type="match status" value="1"/>
</dbReference>
<dbReference type="GO" id="GO:0018738">
    <property type="term" value="F:S-formylglutathione hydrolase activity"/>
    <property type="evidence" value="ECO:0007669"/>
    <property type="project" value="InterPro"/>
</dbReference>
<evidence type="ECO:0000256" key="1">
    <source>
        <dbReference type="SAM" id="MobiDB-lite"/>
    </source>
</evidence>